<name>A0AAD3DYA6_9CHLO</name>
<dbReference type="EMBL" id="BMAR01000036">
    <property type="protein sequence ID" value="GFR50249.1"/>
    <property type="molecule type" value="Genomic_DNA"/>
</dbReference>
<evidence type="ECO:0000313" key="2">
    <source>
        <dbReference type="Proteomes" id="UP001054857"/>
    </source>
</evidence>
<proteinExistence type="predicted"/>
<keyword evidence="2" id="KW-1185">Reference proteome</keyword>
<protein>
    <submittedName>
        <fullName evidence="1">Uncharacterized protein</fullName>
    </submittedName>
</protein>
<dbReference type="Proteomes" id="UP001054857">
    <property type="component" value="Unassembled WGS sequence"/>
</dbReference>
<dbReference type="AlphaFoldDB" id="A0AAD3DYA6"/>
<organism evidence="1 2">
    <name type="scientific">Astrephomene gubernaculifera</name>
    <dbReference type="NCBI Taxonomy" id="47775"/>
    <lineage>
        <taxon>Eukaryota</taxon>
        <taxon>Viridiplantae</taxon>
        <taxon>Chlorophyta</taxon>
        <taxon>core chlorophytes</taxon>
        <taxon>Chlorophyceae</taxon>
        <taxon>CS clade</taxon>
        <taxon>Chlamydomonadales</taxon>
        <taxon>Astrephomenaceae</taxon>
        <taxon>Astrephomene</taxon>
    </lineage>
</organism>
<accession>A0AAD3DYA6</accession>
<reference evidence="1 2" key="1">
    <citation type="journal article" date="2021" name="Sci. Rep.">
        <title>Genome sequencing of the multicellular alga Astrephomene provides insights into convergent evolution of germ-soma differentiation.</title>
        <authorList>
            <person name="Yamashita S."/>
            <person name="Yamamoto K."/>
            <person name="Matsuzaki R."/>
            <person name="Suzuki S."/>
            <person name="Yamaguchi H."/>
            <person name="Hirooka S."/>
            <person name="Minakuchi Y."/>
            <person name="Miyagishima S."/>
            <person name="Kawachi M."/>
            <person name="Toyoda A."/>
            <person name="Nozaki H."/>
        </authorList>
    </citation>
    <scope>NUCLEOTIDE SEQUENCE [LARGE SCALE GENOMIC DNA]</scope>
    <source>
        <strain evidence="1 2">NIES-4017</strain>
    </source>
</reference>
<comment type="caution">
    <text evidence="1">The sequence shown here is derived from an EMBL/GenBank/DDBJ whole genome shotgun (WGS) entry which is preliminary data.</text>
</comment>
<evidence type="ECO:0000313" key="1">
    <source>
        <dbReference type="EMBL" id="GFR50249.1"/>
    </source>
</evidence>
<gene>
    <name evidence="1" type="ORF">Agub_g12435</name>
</gene>
<sequence>MNRGDDDDVCTKADMHIADLMYLYDMDMVTALNIFFKKEKAPFGGFYHISDVTKELERLTAEKSNKAAELKGYLDSFAKQQGFSVKAFEEWRQVIYAKDRWDRLAQPLKTRTEDLTFLRSLINDAGSCIQPFKNAVLALVVTAEKKGLK</sequence>